<evidence type="ECO:0000313" key="3">
    <source>
        <dbReference type="Proteomes" id="UP001153954"/>
    </source>
</evidence>
<keyword evidence="3" id="KW-1185">Reference proteome</keyword>
<sequence>MSLKQALFLTILAFITANNICSCLEERTENEIEEFRKFLLNLPTEVENEQKYPVIPGEISLLVPCSDCIDRTKRTVVFPRKQVLKPISRRPHDEARNKCPLGYHRIAFVCVPY</sequence>
<feature type="signal peptide" evidence="1">
    <location>
        <begin position="1"/>
        <end position="17"/>
    </location>
</feature>
<gene>
    <name evidence="2" type="ORF">EEDITHA_LOCUS14300</name>
</gene>
<organism evidence="2 3">
    <name type="scientific">Euphydryas editha</name>
    <name type="common">Edith's checkerspot</name>
    <dbReference type="NCBI Taxonomy" id="104508"/>
    <lineage>
        <taxon>Eukaryota</taxon>
        <taxon>Metazoa</taxon>
        <taxon>Ecdysozoa</taxon>
        <taxon>Arthropoda</taxon>
        <taxon>Hexapoda</taxon>
        <taxon>Insecta</taxon>
        <taxon>Pterygota</taxon>
        <taxon>Neoptera</taxon>
        <taxon>Endopterygota</taxon>
        <taxon>Lepidoptera</taxon>
        <taxon>Glossata</taxon>
        <taxon>Ditrysia</taxon>
        <taxon>Papilionoidea</taxon>
        <taxon>Nymphalidae</taxon>
        <taxon>Nymphalinae</taxon>
        <taxon>Euphydryas</taxon>
    </lineage>
</organism>
<evidence type="ECO:0000313" key="2">
    <source>
        <dbReference type="EMBL" id="CAH2099302.1"/>
    </source>
</evidence>
<dbReference type="EMBL" id="CAKOGL010000021">
    <property type="protein sequence ID" value="CAH2099302.1"/>
    <property type="molecule type" value="Genomic_DNA"/>
</dbReference>
<comment type="caution">
    <text evidence="2">The sequence shown here is derived from an EMBL/GenBank/DDBJ whole genome shotgun (WGS) entry which is preliminary data.</text>
</comment>
<keyword evidence="1" id="KW-0732">Signal</keyword>
<name>A0AAU9UMG9_EUPED</name>
<protein>
    <submittedName>
        <fullName evidence="2">Uncharacterized protein</fullName>
    </submittedName>
</protein>
<dbReference type="Proteomes" id="UP001153954">
    <property type="component" value="Unassembled WGS sequence"/>
</dbReference>
<evidence type="ECO:0000256" key="1">
    <source>
        <dbReference type="SAM" id="SignalP"/>
    </source>
</evidence>
<feature type="chain" id="PRO_5043358960" evidence="1">
    <location>
        <begin position="18"/>
        <end position="113"/>
    </location>
</feature>
<reference evidence="2" key="1">
    <citation type="submission" date="2022-03" db="EMBL/GenBank/DDBJ databases">
        <authorList>
            <person name="Tunstrom K."/>
        </authorList>
    </citation>
    <scope>NUCLEOTIDE SEQUENCE</scope>
</reference>
<dbReference type="AlphaFoldDB" id="A0AAU9UMG9"/>
<accession>A0AAU9UMG9</accession>
<proteinExistence type="predicted"/>